<keyword evidence="1" id="KW-0645">Protease</keyword>
<protein>
    <submittedName>
        <fullName evidence="1">Membrane-associated protease 1</fullName>
    </submittedName>
</protein>
<name>A0A6L5Y209_9FIRM</name>
<dbReference type="EMBL" id="VUMT01000018">
    <property type="protein sequence ID" value="MSS64398.1"/>
    <property type="molecule type" value="Genomic_DNA"/>
</dbReference>
<sequence length="131" mass="14727">MAYKIVIADVTELSEEIIDVSFDASIPKDSFARSSDIEATLTIKGKVSFDADKLFMRDAAKSMATWALVKPESADAYKKVTVEYQHATAPRKYEFSHAFVVSYEETFTKTDGEFTLVLKQKKDRIDGVVIE</sequence>
<proteinExistence type="predicted"/>
<evidence type="ECO:0000313" key="1">
    <source>
        <dbReference type="EMBL" id="MSS64398.1"/>
    </source>
</evidence>
<accession>A0A6L5Y209</accession>
<keyword evidence="2" id="KW-1185">Reference proteome</keyword>
<dbReference type="Proteomes" id="UP000482209">
    <property type="component" value="Unassembled WGS sequence"/>
</dbReference>
<reference evidence="1 2" key="1">
    <citation type="submission" date="2019-08" db="EMBL/GenBank/DDBJ databases">
        <title>In-depth cultivation of the pig gut microbiome towards novel bacterial diversity and tailored functional studies.</title>
        <authorList>
            <person name="Wylensek D."/>
            <person name="Hitch T.C.A."/>
            <person name="Clavel T."/>
        </authorList>
    </citation>
    <scope>NUCLEOTIDE SEQUENCE [LARGE SCALE GENOMIC DNA]</scope>
    <source>
        <strain evidence="1 2">WCA-693-APC-MOT-I</strain>
    </source>
</reference>
<gene>
    <name evidence="1" type="ORF">FYJ58_11005</name>
</gene>
<evidence type="ECO:0000313" key="2">
    <source>
        <dbReference type="Proteomes" id="UP000482209"/>
    </source>
</evidence>
<comment type="caution">
    <text evidence="1">The sequence shown here is derived from an EMBL/GenBank/DDBJ whole genome shotgun (WGS) entry which is preliminary data.</text>
</comment>
<organism evidence="1 2">
    <name type="scientific">Velocimicrobium porci</name>
    <dbReference type="NCBI Taxonomy" id="2606634"/>
    <lineage>
        <taxon>Bacteria</taxon>
        <taxon>Bacillati</taxon>
        <taxon>Bacillota</taxon>
        <taxon>Clostridia</taxon>
        <taxon>Lachnospirales</taxon>
        <taxon>Lachnospiraceae</taxon>
        <taxon>Velocimicrobium</taxon>
    </lineage>
</organism>
<dbReference type="AlphaFoldDB" id="A0A6L5Y209"/>
<dbReference type="RefSeq" id="WP_154519790.1">
    <property type="nucleotide sequence ID" value="NZ_VUMT01000018.1"/>
</dbReference>
<dbReference type="GO" id="GO:0008233">
    <property type="term" value="F:peptidase activity"/>
    <property type="evidence" value="ECO:0007669"/>
    <property type="project" value="UniProtKB-KW"/>
</dbReference>
<dbReference type="GO" id="GO:0006508">
    <property type="term" value="P:proteolysis"/>
    <property type="evidence" value="ECO:0007669"/>
    <property type="project" value="UniProtKB-KW"/>
</dbReference>
<keyword evidence="1" id="KW-0378">Hydrolase</keyword>